<dbReference type="GO" id="GO:0000976">
    <property type="term" value="F:transcription cis-regulatory region binding"/>
    <property type="evidence" value="ECO:0007669"/>
    <property type="project" value="UniProtKB-ARBA"/>
</dbReference>
<evidence type="ECO:0000256" key="1">
    <source>
        <dbReference type="ARBA" id="ARBA00004123"/>
    </source>
</evidence>
<evidence type="ECO:0000256" key="9">
    <source>
        <dbReference type="PROSITE-ProRule" id="PRU00024"/>
    </source>
</evidence>
<evidence type="ECO:0000256" key="3">
    <source>
        <dbReference type="ARBA" id="ARBA00022737"/>
    </source>
</evidence>
<keyword evidence="8" id="KW-0539">Nucleus</keyword>
<dbReference type="Proteomes" id="UP001206925">
    <property type="component" value="Unassembled WGS sequence"/>
</dbReference>
<protein>
    <recommendedName>
        <fullName evidence="11">B box-type domain-containing protein</fullName>
    </recommendedName>
</protein>
<feature type="compositionally biased region" description="Low complexity" evidence="10">
    <location>
        <begin position="121"/>
        <end position="132"/>
    </location>
</feature>
<keyword evidence="5" id="KW-0862">Zinc</keyword>
<proteinExistence type="predicted"/>
<keyword evidence="13" id="KW-1185">Reference proteome</keyword>
<dbReference type="GO" id="GO:0008270">
    <property type="term" value="F:zinc ion binding"/>
    <property type="evidence" value="ECO:0007669"/>
    <property type="project" value="UniProtKB-KW"/>
</dbReference>
<feature type="region of interest" description="Disordered" evidence="10">
    <location>
        <begin position="121"/>
        <end position="151"/>
    </location>
</feature>
<dbReference type="PANTHER" id="PTHR31832">
    <property type="entry name" value="B-BOX ZINC FINGER PROTEIN 22"/>
    <property type="match status" value="1"/>
</dbReference>
<keyword evidence="4 9" id="KW-0863">Zinc-finger</keyword>
<dbReference type="InterPro" id="IPR000315">
    <property type="entry name" value="Znf_B-box"/>
</dbReference>
<keyword evidence="2" id="KW-0479">Metal-binding</keyword>
<comment type="subcellular location">
    <subcellularLocation>
        <location evidence="1">Nucleus</location>
    </subcellularLocation>
</comment>
<organism evidence="12 13">
    <name type="scientific">Ambrosia artemisiifolia</name>
    <name type="common">Common ragweed</name>
    <dbReference type="NCBI Taxonomy" id="4212"/>
    <lineage>
        <taxon>Eukaryota</taxon>
        <taxon>Viridiplantae</taxon>
        <taxon>Streptophyta</taxon>
        <taxon>Embryophyta</taxon>
        <taxon>Tracheophyta</taxon>
        <taxon>Spermatophyta</taxon>
        <taxon>Magnoliopsida</taxon>
        <taxon>eudicotyledons</taxon>
        <taxon>Gunneridae</taxon>
        <taxon>Pentapetalae</taxon>
        <taxon>asterids</taxon>
        <taxon>campanulids</taxon>
        <taxon>Asterales</taxon>
        <taxon>Asteraceae</taxon>
        <taxon>Asteroideae</taxon>
        <taxon>Heliantheae alliance</taxon>
        <taxon>Heliantheae</taxon>
        <taxon>Ambrosia</taxon>
    </lineage>
</organism>
<dbReference type="AlphaFoldDB" id="A0AAD5BQR0"/>
<accession>A0AAD5BQR0</accession>
<evidence type="ECO:0000256" key="6">
    <source>
        <dbReference type="ARBA" id="ARBA00023015"/>
    </source>
</evidence>
<evidence type="ECO:0000256" key="10">
    <source>
        <dbReference type="SAM" id="MobiDB-lite"/>
    </source>
</evidence>
<evidence type="ECO:0000256" key="7">
    <source>
        <dbReference type="ARBA" id="ARBA00023163"/>
    </source>
</evidence>
<keyword evidence="3" id="KW-0677">Repeat</keyword>
<dbReference type="GO" id="GO:0005634">
    <property type="term" value="C:nucleus"/>
    <property type="evidence" value="ECO:0007669"/>
    <property type="project" value="UniProtKB-SubCell"/>
</dbReference>
<evidence type="ECO:0000259" key="11">
    <source>
        <dbReference type="PROSITE" id="PS50119"/>
    </source>
</evidence>
<dbReference type="GO" id="GO:0006355">
    <property type="term" value="P:regulation of DNA-templated transcription"/>
    <property type="evidence" value="ECO:0007669"/>
    <property type="project" value="TreeGrafter"/>
</dbReference>
<evidence type="ECO:0000313" key="12">
    <source>
        <dbReference type="EMBL" id="KAI7727762.1"/>
    </source>
</evidence>
<dbReference type="FunFam" id="3.30.160.60:FF:000856">
    <property type="entry name" value="B-box zinc finger protein 21"/>
    <property type="match status" value="1"/>
</dbReference>
<dbReference type="PANTHER" id="PTHR31832:SF69">
    <property type="entry name" value="B-BOX-TYPE ZINC FINGER-RELATED"/>
    <property type="match status" value="1"/>
</dbReference>
<dbReference type="Gene3D" id="3.30.160.60">
    <property type="entry name" value="Classic Zinc Finger"/>
    <property type="match status" value="1"/>
</dbReference>
<evidence type="ECO:0000256" key="4">
    <source>
        <dbReference type="ARBA" id="ARBA00022771"/>
    </source>
</evidence>
<dbReference type="GO" id="GO:0009640">
    <property type="term" value="P:photomorphogenesis"/>
    <property type="evidence" value="ECO:0007669"/>
    <property type="project" value="TreeGrafter"/>
</dbReference>
<gene>
    <name evidence="12" type="ORF">M8C21_013152</name>
</gene>
<dbReference type="EMBL" id="JAMZMK010011326">
    <property type="protein sequence ID" value="KAI7727762.1"/>
    <property type="molecule type" value="Genomic_DNA"/>
</dbReference>
<dbReference type="SMART" id="SM00336">
    <property type="entry name" value="BBOX"/>
    <property type="match status" value="2"/>
</dbReference>
<feature type="domain" description="B box-type" evidence="11">
    <location>
        <begin position="52"/>
        <end position="99"/>
    </location>
</feature>
<name>A0AAD5BQR0_AMBAR</name>
<sequence>MKIQCDMCEKKEASVYCTADEASLCNGCDRRVHHANKLASKHLRFSLHTSSDQPPLCDICQEKRAFLFCKEDRAILCKACDISIHGVNEHTQYHSRFLLAGVKLSQSSSCYDNSSDQTLCSSNSNRSNSRKSTIVSKQRNLRSTTNSTSVNDHCLSQEDGVSMEASSISEYLTETLPGWHVEEFLNTTSSHPYGFYEGYDGGAGTTCTLPFMAHDTDSNEDLGAFWSQDMGNLVNSSSTMDYQVSRTRHRW</sequence>
<feature type="compositionally biased region" description="Polar residues" evidence="10">
    <location>
        <begin position="133"/>
        <end position="151"/>
    </location>
</feature>
<evidence type="ECO:0000256" key="2">
    <source>
        <dbReference type="ARBA" id="ARBA00022723"/>
    </source>
</evidence>
<feature type="domain" description="B box-type" evidence="11">
    <location>
        <begin position="1"/>
        <end position="47"/>
    </location>
</feature>
<keyword evidence="6" id="KW-0805">Transcription regulation</keyword>
<dbReference type="InterPro" id="IPR051979">
    <property type="entry name" value="B-box_zinc_finger"/>
</dbReference>
<reference evidence="12" key="1">
    <citation type="submission" date="2022-06" db="EMBL/GenBank/DDBJ databases">
        <title>Uncovering the hologenomic basis of an extraordinary plant invasion.</title>
        <authorList>
            <person name="Bieker V.C."/>
            <person name="Martin M.D."/>
            <person name="Gilbert T."/>
            <person name="Hodgins K."/>
            <person name="Battlay P."/>
            <person name="Petersen B."/>
            <person name="Wilson J."/>
        </authorList>
    </citation>
    <scope>NUCLEOTIDE SEQUENCE</scope>
    <source>
        <strain evidence="12">AA19_3_7</strain>
        <tissue evidence="12">Leaf</tissue>
    </source>
</reference>
<evidence type="ECO:0000256" key="8">
    <source>
        <dbReference type="ARBA" id="ARBA00023242"/>
    </source>
</evidence>
<evidence type="ECO:0000256" key="5">
    <source>
        <dbReference type="ARBA" id="ARBA00022833"/>
    </source>
</evidence>
<dbReference type="Pfam" id="PF00643">
    <property type="entry name" value="zf-B_box"/>
    <property type="match status" value="2"/>
</dbReference>
<dbReference type="PROSITE" id="PS50119">
    <property type="entry name" value="ZF_BBOX"/>
    <property type="match status" value="2"/>
</dbReference>
<dbReference type="CDD" id="cd19821">
    <property type="entry name" value="Bbox1_BBX-like"/>
    <property type="match status" value="2"/>
</dbReference>
<dbReference type="InterPro" id="IPR049808">
    <property type="entry name" value="CONSTANS-like_Bbox1"/>
</dbReference>
<comment type="caution">
    <text evidence="12">The sequence shown here is derived from an EMBL/GenBank/DDBJ whole genome shotgun (WGS) entry which is preliminary data.</text>
</comment>
<keyword evidence="7" id="KW-0804">Transcription</keyword>
<evidence type="ECO:0000313" key="13">
    <source>
        <dbReference type="Proteomes" id="UP001206925"/>
    </source>
</evidence>